<keyword evidence="2" id="KW-1185">Reference proteome</keyword>
<name>A0A067QBW6_9AGAM</name>
<dbReference type="InParanoid" id="A0A067QBW6"/>
<gene>
    <name evidence="1" type="ORF">JAAARDRAFT_191101</name>
</gene>
<dbReference type="EMBL" id="KL197713">
    <property type="protein sequence ID" value="KDQ60977.1"/>
    <property type="molecule type" value="Genomic_DNA"/>
</dbReference>
<accession>A0A067QBW6</accession>
<dbReference type="STRING" id="933084.A0A067QBW6"/>
<evidence type="ECO:0008006" key="3">
    <source>
        <dbReference type="Google" id="ProtNLM"/>
    </source>
</evidence>
<dbReference type="InterPro" id="IPR023213">
    <property type="entry name" value="CAT-like_dom_sf"/>
</dbReference>
<dbReference type="HOGENOM" id="CLU_526946_0_0_1"/>
<dbReference type="OrthoDB" id="3264185at2759"/>
<sequence length="568" mass="63672">MDRIYRRELGTTELGFYWDGQFNGTADAIAHLVVHARRGGEDVFGSKNVLRAWIALKQQFPLLGSQIDIFEDTINLLVSENDLGTSHPDEVVFKQASSAQEADAIAEKLIRVEGPRQLSNKLLARMYILHRDDAEGLHHVIFHAAHIVTDAMSNSNVLRVFLDTLSLPIEAPVTDIQKRLAMVVASEDLYPALKLSVPRQRWRRAIGYVLAEIRQAKMQGGQTLPRKITTLTGMTPAVSRHTTVSLSADTSMAVIDRCRQHGLTFGHAFFVLSQIAMSRLLHRRYFRGELSKEEWQYRKRQPMHTGGPLNLRSYLDKDWQDQGGASQALLAISFFFASLPFMPANESLRREQLDNGAPPFDSLMSHARFLARCNMVKRQTIHIIRHPLFLESASARIHLRIDRARSAAMRWREMKKPGVSQTPQEAEIVNEMVGGLVTSHGGSSIGNLDAVLPPEYPLPPSHPLSTRHKTLSFTSSQLTGNPHPETNPLTKGNAPVITIQSSTTLLHCRPTELYLGASTSGKQLHFGIFWDDNVYDEGIVKEWLGEITDATRWYLVGTGEGRICKARL</sequence>
<evidence type="ECO:0000313" key="2">
    <source>
        <dbReference type="Proteomes" id="UP000027265"/>
    </source>
</evidence>
<proteinExistence type="predicted"/>
<dbReference type="AlphaFoldDB" id="A0A067QBW6"/>
<reference evidence="2" key="1">
    <citation type="journal article" date="2014" name="Proc. Natl. Acad. Sci. U.S.A.">
        <title>Extensive sampling of basidiomycete genomes demonstrates inadequacy of the white-rot/brown-rot paradigm for wood decay fungi.</title>
        <authorList>
            <person name="Riley R."/>
            <person name="Salamov A.A."/>
            <person name="Brown D.W."/>
            <person name="Nagy L.G."/>
            <person name="Floudas D."/>
            <person name="Held B.W."/>
            <person name="Levasseur A."/>
            <person name="Lombard V."/>
            <person name="Morin E."/>
            <person name="Otillar R."/>
            <person name="Lindquist E.A."/>
            <person name="Sun H."/>
            <person name="LaButti K.M."/>
            <person name="Schmutz J."/>
            <person name="Jabbour D."/>
            <person name="Luo H."/>
            <person name="Baker S.E."/>
            <person name="Pisabarro A.G."/>
            <person name="Walton J.D."/>
            <person name="Blanchette R.A."/>
            <person name="Henrissat B."/>
            <person name="Martin F."/>
            <person name="Cullen D."/>
            <person name="Hibbett D.S."/>
            <person name="Grigoriev I.V."/>
        </authorList>
    </citation>
    <scope>NUCLEOTIDE SEQUENCE [LARGE SCALE GENOMIC DNA]</scope>
    <source>
        <strain evidence="2">MUCL 33604</strain>
    </source>
</reference>
<evidence type="ECO:0000313" key="1">
    <source>
        <dbReference type="EMBL" id="KDQ60977.1"/>
    </source>
</evidence>
<protein>
    <recommendedName>
        <fullName evidence="3">Condensation domain-containing protein</fullName>
    </recommendedName>
</protein>
<dbReference type="Gene3D" id="3.30.559.10">
    <property type="entry name" value="Chloramphenicol acetyltransferase-like domain"/>
    <property type="match status" value="1"/>
</dbReference>
<organism evidence="1 2">
    <name type="scientific">Jaapia argillacea MUCL 33604</name>
    <dbReference type="NCBI Taxonomy" id="933084"/>
    <lineage>
        <taxon>Eukaryota</taxon>
        <taxon>Fungi</taxon>
        <taxon>Dikarya</taxon>
        <taxon>Basidiomycota</taxon>
        <taxon>Agaricomycotina</taxon>
        <taxon>Agaricomycetes</taxon>
        <taxon>Agaricomycetidae</taxon>
        <taxon>Jaapiales</taxon>
        <taxon>Jaapiaceae</taxon>
        <taxon>Jaapia</taxon>
    </lineage>
</organism>
<dbReference type="Proteomes" id="UP000027265">
    <property type="component" value="Unassembled WGS sequence"/>
</dbReference>